<evidence type="ECO:0000313" key="3">
    <source>
        <dbReference type="EMBL" id="MFD3227057.1"/>
    </source>
</evidence>
<feature type="chain" id="PRO_5046166199" evidence="1">
    <location>
        <begin position="21"/>
        <end position="206"/>
    </location>
</feature>
<evidence type="ECO:0000259" key="2">
    <source>
        <dbReference type="Pfam" id="PF12477"/>
    </source>
</evidence>
<dbReference type="EMBL" id="JBHUCJ010000137">
    <property type="protein sequence ID" value="MFD3227057.1"/>
    <property type="molecule type" value="Genomic_DNA"/>
</dbReference>
<protein>
    <submittedName>
        <fullName evidence="3">Type-F conjugative transfer system protein TraW</fullName>
    </submittedName>
</protein>
<evidence type="ECO:0000313" key="4">
    <source>
        <dbReference type="Proteomes" id="UP001598201"/>
    </source>
</evidence>
<dbReference type="InterPro" id="IPR025864">
    <property type="entry name" value="TraW_N_dom"/>
</dbReference>
<dbReference type="Proteomes" id="UP001598201">
    <property type="component" value="Unassembled WGS sequence"/>
</dbReference>
<comment type="caution">
    <text evidence="3">The sequence shown here is derived from an EMBL/GenBank/DDBJ whole genome shotgun (WGS) entry which is preliminary data.</text>
</comment>
<proteinExistence type="predicted"/>
<name>A0ABW6CGL9_RAHSY</name>
<dbReference type="NCBIfam" id="TIGR02743">
    <property type="entry name" value="TraW"/>
    <property type="match status" value="1"/>
</dbReference>
<keyword evidence="1" id="KW-0732">Signal</keyword>
<sequence>MTSRWVICLLAGLFSLSAGAKDLGTMGHLFPIAEPDLLDFIGQRLQGMKDSGEMDRIQREAEARVKAHAVRPEPVAGLTPAKTDRTLHYDPTFTVRETIRDMRGNVIARAGDQVNPLDKVPFSETLYFIDGDNPAQMKWVKQQLAGQVNFKVILVNGNIRDSSNALDEPVYFDQYGTLTTKFGFEHTPVRISRDDRTLKVEEVALK</sequence>
<evidence type="ECO:0000256" key="1">
    <source>
        <dbReference type="SAM" id="SignalP"/>
    </source>
</evidence>
<gene>
    <name evidence="3" type="primary">traW</name>
    <name evidence="3" type="ORF">ACFPK4_26335</name>
</gene>
<dbReference type="RefSeq" id="WP_379672417.1">
    <property type="nucleotide sequence ID" value="NZ_JBHUCJ010000137.1"/>
</dbReference>
<accession>A0ABW6CGL9</accession>
<organism evidence="3 4">
    <name type="scientific">Rahnella sp. (strain Y9602)</name>
    <dbReference type="NCBI Taxonomy" id="2703885"/>
    <lineage>
        <taxon>Bacteria</taxon>
        <taxon>Pseudomonadati</taxon>
        <taxon>Pseudomonadota</taxon>
        <taxon>Gammaproteobacteria</taxon>
        <taxon>Enterobacterales</taxon>
        <taxon>Yersiniaceae</taxon>
        <taxon>Rahnella</taxon>
    </lineage>
</organism>
<dbReference type="InterPro" id="IPR014114">
    <property type="entry name" value="TraW"/>
</dbReference>
<feature type="signal peptide" evidence="1">
    <location>
        <begin position="1"/>
        <end position="20"/>
    </location>
</feature>
<feature type="domain" description="Type-F conjugative transfer system protein TraW N-terminal" evidence="2">
    <location>
        <begin position="7"/>
        <end position="33"/>
    </location>
</feature>
<keyword evidence="4" id="KW-1185">Reference proteome</keyword>
<dbReference type="Pfam" id="PF12477">
    <property type="entry name" value="TraW_N"/>
    <property type="match status" value="1"/>
</dbReference>
<reference evidence="3 4" key="1">
    <citation type="submission" date="2024-09" db="EMBL/GenBank/DDBJ databases">
        <title>Genomes of Rahnella.</title>
        <authorList>
            <person name="Mnguni F.C."/>
            <person name="Shin G.Y."/>
            <person name="Coutinho T."/>
        </authorList>
    </citation>
    <scope>NUCLEOTIDE SEQUENCE [LARGE SCALE GENOMIC DNA]</scope>
    <source>
        <strain evidence="3 4">20WA0057</strain>
    </source>
</reference>
<dbReference type="NCBIfam" id="NF010298">
    <property type="entry name" value="PRK13738.1"/>
    <property type="match status" value="1"/>
</dbReference>